<feature type="domain" description="Hflx-type G" evidence="1">
    <location>
        <begin position="24"/>
        <end position="190"/>
    </location>
</feature>
<dbReference type="GO" id="GO:0005737">
    <property type="term" value="C:cytoplasm"/>
    <property type="evidence" value="ECO:0007669"/>
    <property type="project" value="TreeGrafter"/>
</dbReference>
<reference evidence="2" key="1">
    <citation type="submission" date="2020-10" db="EMBL/GenBank/DDBJ databases">
        <authorList>
            <person name="Gilroy R."/>
        </authorList>
    </citation>
    <scope>NUCLEOTIDE SEQUENCE</scope>
    <source>
        <strain evidence="2">7293</strain>
    </source>
</reference>
<accession>A0A9D9H4S3</accession>
<dbReference type="InterPro" id="IPR016496">
    <property type="entry name" value="GTPase_HflX"/>
</dbReference>
<dbReference type="InterPro" id="IPR030394">
    <property type="entry name" value="G_HFLX_dom"/>
</dbReference>
<dbReference type="AlphaFoldDB" id="A0A9D9H4S3"/>
<organism evidence="2 3">
    <name type="scientific">Candidatus Ornithospirochaeta stercoripullorum</name>
    <dbReference type="NCBI Taxonomy" id="2840899"/>
    <lineage>
        <taxon>Bacteria</taxon>
        <taxon>Pseudomonadati</taxon>
        <taxon>Spirochaetota</taxon>
        <taxon>Spirochaetia</taxon>
        <taxon>Spirochaetales</taxon>
        <taxon>Spirochaetaceae</taxon>
        <taxon>Spirochaetaceae incertae sedis</taxon>
        <taxon>Candidatus Ornithospirochaeta</taxon>
    </lineage>
</organism>
<dbReference type="Gene3D" id="3.40.50.300">
    <property type="entry name" value="P-loop containing nucleotide triphosphate hydrolases"/>
    <property type="match status" value="1"/>
</dbReference>
<comment type="caution">
    <text evidence="2">The sequence shown here is derived from an EMBL/GenBank/DDBJ whole genome shotgun (WGS) entry which is preliminary data.</text>
</comment>
<dbReference type="SUPFAM" id="SSF52540">
    <property type="entry name" value="P-loop containing nucleoside triphosphate hydrolases"/>
    <property type="match status" value="1"/>
</dbReference>
<evidence type="ECO:0000259" key="1">
    <source>
        <dbReference type="PROSITE" id="PS51705"/>
    </source>
</evidence>
<protein>
    <submittedName>
        <fullName evidence="2">50S ribosome-binding GTPase</fullName>
    </submittedName>
</protein>
<dbReference type="Proteomes" id="UP000823615">
    <property type="component" value="Unassembled WGS sequence"/>
</dbReference>
<evidence type="ECO:0000313" key="2">
    <source>
        <dbReference type="EMBL" id="MBO8436356.1"/>
    </source>
</evidence>
<proteinExistence type="predicted"/>
<dbReference type="GO" id="GO:0043022">
    <property type="term" value="F:ribosome binding"/>
    <property type="evidence" value="ECO:0007669"/>
    <property type="project" value="TreeGrafter"/>
</dbReference>
<dbReference type="EMBL" id="JADIMT010000065">
    <property type="protein sequence ID" value="MBO8436356.1"/>
    <property type="molecule type" value="Genomic_DNA"/>
</dbReference>
<reference evidence="2" key="2">
    <citation type="journal article" date="2021" name="PeerJ">
        <title>Extensive microbial diversity within the chicken gut microbiome revealed by metagenomics and culture.</title>
        <authorList>
            <person name="Gilroy R."/>
            <person name="Ravi A."/>
            <person name="Getino M."/>
            <person name="Pursley I."/>
            <person name="Horton D.L."/>
            <person name="Alikhan N.F."/>
            <person name="Baker D."/>
            <person name="Gharbi K."/>
            <person name="Hall N."/>
            <person name="Watson M."/>
            <person name="Adriaenssens E.M."/>
            <person name="Foster-Nyarko E."/>
            <person name="Jarju S."/>
            <person name="Secka A."/>
            <person name="Antonio M."/>
            <person name="Oren A."/>
            <person name="Chaudhuri R.R."/>
            <person name="La Ragione R."/>
            <person name="Hildebrand F."/>
            <person name="Pallen M.J."/>
        </authorList>
    </citation>
    <scope>NUCLEOTIDE SEQUENCE</scope>
    <source>
        <strain evidence="2">7293</strain>
    </source>
</reference>
<dbReference type="PROSITE" id="PS51705">
    <property type="entry name" value="G_HFLX"/>
    <property type="match status" value="1"/>
</dbReference>
<dbReference type="PANTHER" id="PTHR10229">
    <property type="entry name" value="GTP-BINDING PROTEIN HFLX"/>
    <property type="match status" value="1"/>
</dbReference>
<dbReference type="PANTHER" id="PTHR10229:SF0">
    <property type="entry name" value="GTP-BINDING PROTEIN 6-RELATED"/>
    <property type="match status" value="1"/>
</dbReference>
<gene>
    <name evidence="2" type="ORF">IAA97_05210</name>
</gene>
<dbReference type="GO" id="GO:0005525">
    <property type="term" value="F:GTP binding"/>
    <property type="evidence" value="ECO:0007669"/>
    <property type="project" value="InterPro"/>
</dbReference>
<dbReference type="InterPro" id="IPR006073">
    <property type="entry name" value="GTP-bd"/>
</dbReference>
<dbReference type="CDD" id="cd01878">
    <property type="entry name" value="HflX"/>
    <property type="match status" value="1"/>
</dbReference>
<name>A0A9D9H4S3_9SPIO</name>
<dbReference type="Pfam" id="PF01926">
    <property type="entry name" value="MMR_HSR1"/>
    <property type="match status" value="1"/>
</dbReference>
<sequence>DREISSVEEIRKTQRKERSKSGIFSFALTGYTNAGKSTILNALTDARVLAEDKLFATLDTTTRSLSLPNGQKVLLSDTVGFIADLPEVLIKAFSSTLEEALSANAIIIVADASHPDAYGCLRKTKETLAELGAIDKVKILVINKTDDIYDEIAYASLLREPYKIVETSMKEGKGIEKLLSAMADVTDEEYTTLTVSAPSSSDIISSLSKDGTIRNIVYSEESVRVTVRIRKELARKYKELK</sequence>
<evidence type="ECO:0000313" key="3">
    <source>
        <dbReference type="Proteomes" id="UP000823615"/>
    </source>
</evidence>
<dbReference type="InterPro" id="IPR027417">
    <property type="entry name" value="P-loop_NTPase"/>
</dbReference>
<feature type="non-terminal residue" evidence="2">
    <location>
        <position position="1"/>
    </location>
</feature>